<dbReference type="EMBL" id="FOIE01000005">
    <property type="protein sequence ID" value="SET55076.1"/>
    <property type="molecule type" value="Genomic_DNA"/>
</dbReference>
<sequence>MQTPAAPPVEDRERRTLVTAGLEADAAAWDRLVEQCAVPSPFLRSWWLAAMAPSADSCLVLVRSGDDLVGGLALERRRLRGLPVLVNLGAGPLSPDHLDLLAAPGEEARVVEALGRWLHRRGSRLVDLAGVAEGNRLHEALGRRVVVEVEEAAPHVALPEDFDAYLTTLPPIMRNSIRRSTRKLDRRGGVSFAVVEPAGLEDTLVRLRALHAGQFGDDSGLIREWDRFCAAARAGHAAGEMQLFELRVGDEVAAVDVVFTVAGRMSYYQGGRSLEDRHSGAGTVLMANGFRWACEAGMTEVDFLRGTEPYKMQWAAGTRRLLRLRVGVGPGGRAAMAAIRLREASVTRAVARHLRGAAQTVAAVGPDVSA</sequence>
<proteinExistence type="predicted"/>
<dbReference type="Gene3D" id="3.40.630.30">
    <property type="match status" value="1"/>
</dbReference>
<protein>
    <submittedName>
        <fullName evidence="2">Acetyltransferase involved in cellulose biosynthesis, CelD/BcsL family</fullName>
    </submittedName>
</protein>
<organism evidence="2 3">
    <name type="scientific">Geodermatophilus poikilotrophus</name>
    <dbReference type="NCBI Taxonomy" id="1333667"/>
    <lineage>
        <taxon>Bacteria</taxon>
        <taxon>Bacillati</taxon>
        <taxon>Actinomycetota</taxon>
        <taxon>Actinomycetes</taxon>
        <taxon>Geodermatophilales</taxon>
        <taxon>Geodermatophilaceae</taxon>
        <taxon>Geodermatophilus</taxon>
    </lineage>
</organism>
<evidence type="ECO:0000313" key="3">
    <source>
        <dbReference type="Proteomes" id="UP000198507"/>
    </source>
</evidence>
<dbReference type="GO" id="GO:0016740">
    <property type="term" value="F:transferase activity"/>
    <property type="evidence" value="ECO:0007669"/>
    <property type="project" value="UniProtKB-KW"/>
</dbReference>
<dbReference type="SUPFAM" id="SSF55729">
    <property type="entry name" value="Acyl-CoA N-acyltransferases (Nat)"/>
    <property type="match status" value="1"/>
</dbReference>
<dbReference type="InterPro" id="IPR038740">
    <property type="entry name" value="BioF2-like_GNAT_dom"/>
</dbReference>
<feature type="domain" description="BioF2-like acetyltransferase" evidence="1">
    <location>
        <begin position="173"/>
        <end position="311"/>
    </location>
</feature>
<dbReference type="Proteomes" id="UP000198507">
    <property type="component" value="Unassembled WGS sequence"/>
</dbReference>
<evidence type="ECO:0000259" key="1">
    <source>
        <dbReference type="Pfam" id="PF13480"/>
    </source>
</evidence>
<dbReference type="InterPro" id="IPR016181">
    <property type="entry name" value="Acyl_CoA_acyltransferase"/>
</dbReference>
<keyword evidence="3" id="KW-1185">Reference proteome</keyword>
<dbReference type="Pfam" id="PF13480">
    <property type="entry name" value="Acetyltransf_6"/>
    <property type="match status" value="1"/>
</dbReference>
<dbReference type="AlphaFoldDB" id="A0A1I0FCK1"/>
<keyword evidence="2" id="KW-0808">Transferase</keyword>
<evidence type="ECO:0000313" key="2">
    <source>
        <dbReference type="EMBL" id="SET55076.1"/>
    </source>
</evidence>
<reference evidence="3" key="1">
    <citation type="submission" date="2016-10" db="EMBL/GenBank/DDBJ databases">
        <authorList>
            <person name="Varghese N."/>
            <person name="Submissions S."/>
        </authorList>
    </citation>
    <scope>NUCLEOTIDE SEQUENCE [LARGE SCALE GENOMIC DNA]</scope>
    <source>
        <strain evidence="3">DSM 44209</strain>
    </source>
</reference>
<accession>A0A1I0FCK1</accession>
<dbReference type="RefSeq" id="WP_245743579.1">
    <property type="nucleotide sequence ID" value="NZ_FOIE01000005.1"/>
</dbReference>
<gene>
    <name evidence="2" type="ORF">SAMN04488546_2853</name>
</gene>
<name>A0A1I0FCK1_9ACTN</name>